<dbReference type="KEGG" id="cthd:CDO33_08670"/>
<dbReference type="Pfam" id="PF13416">
    <property type="entry name" value="SBP_bac_8"/>
    <property type="match status" value="1"/>
</dbReference>
<dbReference type="PANTHER" id="PTHR43649">
    <property type="entry name" value="ARABINOSE-BINDING PROTEIN-RELATED"/>
    <property type="match status" value="1"/>
</dbReference>
<feature type="chain" id="PRO_5014393392" description="ABC transporter substrate-binding protein" evidence="1">
    <location>
        <begin position="25"/>
        <end position="443"/>
    </location>
</feature>
<dbReference type="EMBL" id="NIOJ01000080">
    <property type="protein sequence ID" value="PNT94992.1"/>
    <property type="molecule type" value="Genomic_DNA"/>
</dbReference>
<accession>A0A2K2F885</accession>
<dbReference type="OrthoDB" id="1824059at2"/>
<dbReference type="Gene3D" id="3.40.190.10">
    <property type="entry name" value="Periplasmic binding protein-like II"/>
    <property type="match status" value="2"/>
</dbReference>
<dbReference type="SUPFAM" id="SSF53850">
    <property type="entry name" value="Periplasmic binding protein-like II"/>
    <property type="match status" value="1"/>
</dbReference>
<sequence length="443" mass="49469">MKKITKVLSVLLLIAMIVSMTACSATKVGNEQKQSSETKAENKEPVVVKFPTFYIGSNSGAEWMKNRIETFKEKYGDTIDLQVEEVPGDQAYTDKIKVLLSTDQLPDVVYTGGYNLLDDALVRNAVVDLTPYLEADPEWKALFPEEDLSFNTRDGKVYAIPETSSQIGYFYNKELFEKAGITSPAKTWDELFMQAEALKQAGIVPFAMDTADSGWVTTLWLNSMIGTANEEGNKWMNTMYPVDYNTLEVIEAVGKIQKMFMNYTTKDAVGGKYENAANHFFNGEVAMIANGPWMEADFHDTTKAPEGFASKVGVAMYPNDGMFVSPVIGMFVASKDKEHADAAVEWVKWLTNEESQLVAFETSGRTPVTPTLAIPEDVREKLPLSSQLLEMSAKAKYKYNYHQALWYPNTLDAVSAYYPMLATGKMTPEEFCNALSEEAKKNQ</sequence>
<evidence type="ECO:0008006" key="4">
    <source>
        <dbReference type="Google" id="ProtNLM"/>
    </source>
</evidence>
<keyword evidence="3" id="KW-1185">Reference proteome</keyword>
<protein>
    <recommendedName>
        <fullName evidence="4">ABC transporter substrate-binding protein</fullName>
    </recommendedName>
</protein>
<dbReference type="Proteomes" id="UP000236151">
    <property type="component" value="Unassembled WGS sequence"/>
</dbReference>
<dbReference type="PANTHER" id="PTHR43649:SF12">
    <property type="entry name" value="DIACETYLCHITOBIOSE BINDING PROTEIN DASA"/>
    <property type="match status" value="1"/>
</dbReference>
<dbReference type="RefSeq" id="WP_103083100.1">
    <property type="nucleotide sequence ID" value="NZ_CP021850.1"/>
</dbReference>
<dbReference type="PROSITE" id="PS51257">
    <property type="entry name" value="PROKAR_LIPOPROTEIN"/>
    <property type="match status" value="1"/>
</dbReference>
<dbReference type="AlphaFoldDB" id="A0A2K2F885"/>
<gene>
    <name evidence="2" type="ORF">CDQ84_17875</name>
</gene>
<dbReference type="InterPro" id="IPR006059">
    <property type="entry name" value="SBP"/>
</dbReference>
<reference evidence="2 3" key="1">
    <citation type="submission" date="2017-06" db="EMBL/GenBank/DDBJ databases">
        <title>Investigating the central metabolism of Clostridium thermosuccinogenes.</title>
        <authorList>
            <person name="Koendjbiharie J.G."/>
            <person name="van Kranenburg R."/>
        </authorList>
    </citation>
    <scope>NUCLEOTIDE SEQUENCE [LARGE SCALE GENOMIC DNA]</scope>
    <source>
        <strain evidence="2 3">DSM 5806</strain>
    </source>
</reference>
<organism evidence="2 3">
    <name type="scientific">Clostridium thermosuccinogenes</name>
    <dbReference type="NCBI Taxonomy" id="84032"/>
    <lineage>
        <taxon>Bacteria</taxon>
        <taxon>Bacillati</taxon>
        <taxon>Bacillota</taxon>
        <taxon>Clostridia</taxon>
        <taxon>Eubacteriales</taxon>
        <taxon>Clostridiaceae</taxon>
        <taxon>Clostridium</taxon>
    </lineage>
</organism>
<keyword evidence="1" id="KW-0732">Signal</keyword>
<comment type="caution">
    <text evidence="2">The sequence shown here is derived from an EMBL/GenBank/DDBJ whole genome shotgun (WGS) entry which is preliminary data.</text>
</comment>
<feature type="signal peptide" evidence="1">
    <location>
        <begin position="1"/>
        <end position="24"/>
    </location>
</feature>
<dbReference type="InterPro" id="IPR050490">
    <property type="entry name" value="Bact_solute-bd_prot1"/>
</dbReference>
<evidence type="ECO:0000256" key="1">
    <source>
        <dbReference type="SAM" id="SignalP"/>
    </source>
</evidence>
<evidence type="ECO:0000313" key="2">
    <source>
        <dbReference type="EMBL" id="PNT94992.1"/>
    </source>
</evidence>
<proteinExistence type="predicted"/>
<evidence type="ECO:0000313" key="3">
    <source>
        <dbReference type="Proteomes" id="UP000236151"/>
    </source>
</evidence>
<name>A0A2K2F885_9CLOT</name>